<dbReference type="InterPro" id="IPR001087">
    <property type="entry name" value="GDSL"/>
</dbReference>
<dbReference type="AlphaFoldDB" id="A0A835JE15"/>
<feature type="compositionally biased region" description="Basic and acidic residues" evidence="5">
    <location>
        <begin position="119"/>
        <end position="131"/>
    </location>
</feature>
<feature type="compositionally biased region" description="Basic and acidic residues" evidence="5">
    <location>
        <begin position="137"/>
        <end position="160"/>
    </location>
</feature>
<dbReference type="GO" id="GO:0016042">
    <property type="term" value="P:lipid catabolic process"/>
    <property type="evidence" value="ECO:0007669"/>
    <property type="project" value="UniProtKB-KW"/>
</dbReference>
<evidence type="ECO:0008006" key="8">
    <source>
        <dbReference type="Google" id="ProtNLM"/>
    </source>
</evidence>
<keyword evidence="7" id="KW-1185">Reference proteome</keyword>
<evidence type="ECO:0000313" key="6">
    <source>
        <dbReference type="EMBL" id="KAF9666834.1"/>
    </source>
</evidence>
<keyword evidence="2" id="KW-0378">Hydrolase</keyword>
<dbReference type="GO" id="GO:0016788">
    <property type="term" value="F:hydrolase activity, acting on ester bonds"/>
    <property type="evidence" value="ECO:0007669"/>
    <property type="project" value="InterPro"/>
</dbReference>
<name>A0A835JE15_9ROSI</name>
<keyword evidence="4" id="KW-0443">Lipid metabolism</keyword>
<evidence type="ECO:0000256" key="3">
    <source>
        <dbReference type="ARBA" id="ARBA00022963"/>
    </source>
</evidence>
<comment type="similarity">
    <text evidence="1">Belongs to the 'GDSL' lipolytic enzyme family.</text>
</comment>
<dbReference type="Proteomes" id="UP000657918">
    <property type="component" value="Chromosome 16"/>
</dbReference>
<evidence type="ECO:0000256" key="5">
    <source>
        <dbReference type="SAM" id="MobiDB-lite"/>
    </source>
</evidence>
<evidence type="ECO:0000313" key="7">
    <source>
        <dbReference type="Proteomes" id="UP000657918"/>
    </source>
</evidence>
<dbReference type="PANTHER" id="PTHR46020">
    <property type="entry name" value="OSJNBB0059K02.9 PROTEIN"/>
    <property type="match status" value="1"/>
</dbReference>
<dbReference type="SUPFAM" id="SSF52266">
    <property type="entry name" value="SGNH hydrolase"/>
    <property type="match status" value="1"/>
</dbReference>
<dbReference type="CDD" id="cd01837">
    <property type="entry name" value="SGNH_plant_lipase_like"/>
    <property type="match status" value="1"/>
</dbReference>
<feature type="region of interest" description="Disordered" evidence="5">
    <location>
        <begin position="1"/>
        <end position="162"/>
    </location>
</feature>
<sequence length="608" mass="67373">MFWGDTDSGDLGVREGNDEDRRELGDDSVGNFEEEEEEIISVEIRHDVENHGREGNATGRSAQSSRHYAHPTAAASPASRVGENQSHPTDRVLPDGGMDEREDLTASSGPGGSASCNPTERRHADDSTGDRGEDDNPTARRTDGSADADLTARRHADGRAVRHASGCADIDDPTARTCPGVCLEQSPDRAAEESPSVSSVGLIDRPISQSSQGELLRMQGQNHVEVKKRRLWWQILAALGFEFHNSLSIYHIMDRQQQFLLYIFSCFSFLLLLSENTRVYGSSHHHHHRHRHLFDFRPSKLFVFGDSYADTGNNRNSLASSWKVPYGVTFPGKPAGRFSDGRVLTDFLAKSIGIKSPIPYRWRKVAGIEHWKNGMNFAYGGTGVFSTSVPEPNMTTQIDFFQDIIHEKFYSRSDLYSSVALVSVAGNDYSNYIATNGSAQGWQTFITKVVNQIVMNMKRIHGMGVKKVVVTSLQPLGCLPRSTYTSSFQQCNGTENQLVSFHNLLLQQAVVKLNNETKDSTFAILDLYNAFMAVFKNKGENPGSSKFENPLKPCCTGISTGYNCGSVDTNGEKKYAVCDDPEAAFFWDTVHPTQEGWRAVYSALLQEL</sequence>
<gene>
    <name evidence="6" type="ORF">SADUNF_Sadunf16G0269700</name>
</gene>
<dbReference type="PANTHER" id="PTHR46020:SF32">
    <property type="entry name" value="GDSL ESTERASE_LIPASE"/>
    <property type="match status" value="1"/>
</dbReference>
<keyword evidence="3" id="KW-0442">Lipid degradation</keyword>
<dbReference type="InterPro" id="IPR036514">
    <property type="entry name" value="SGNH_hydro_sf"/>
</dbReference>
<dbReference type="Pfam" id="PF00657">
    <property type="entry name" value="Lipase_GDSL"/>
    <property type="match status" value="1"/>
</dbReference>
<reference evidence="6 7" key="1">
    <citation type="submission" date="2020-10" db="EMBL/GenBank/DDBJ databases">
        <title>Plant Genome Project.</title>
        <authorList>
            <person name="Zhang R.-G."/>
        </authorList>
    </citation>
    <scope>NUCLEOTIDE SEQUENCE [LARGE SCALE GENOMIC DNA]</scope>
    <source>
        <strain evidence="6">FAFU-HL-1</strain>
        <tissue evidence="6">Leaf</tissue>
    </source>
</reference>
<proteinExistence type="inferred from homology"/>
<feature type="compositionally biased region" description="Basic and acidic residues" evidence="5">
    <location>
        <begin position="12"/>
        <end position="25"/>
    </location>
</feature>
<evidence type="ECO:0000256" key="4">
    <source>
        <dbReference type="ARBA" id="ARBA00023098"/>
    </source>
</evidence>
<dbReference type="InterPro" id="IPR035669">
    <property type="entry name" value="SGNH_plant_lipase-like"/>
</dbReference>
<feature type="compositionally biased region" description="Basic and acidic residues" evidence="5">
    <location>
        <begin position="43"/>
        <end position="54"/>
    </location>
</feature>
<dbReference type="EMBL" id="JADGMS010000016">
    <property type="protein sequence ID" value="KAF9666834.1"/>
    <property type="molecule type" value="Genomic_DNA"/>
</dbReference>
<evidence type="ECO:0000256" key="1">
    <source>
        <dbReference type="ARBA" id="ARBA00008668"/>
    </source>
</evidence>
<comment type="caution">
    <text evidence="6">The sequence shown here is derived from an EMBL/GenBank/DDBJ whole genome shotgun (WGS) entry which is preliminary data.</text>
</comment>
<protein>
    <recommendedName>
        <fullName evidence="8">GDSL esterase/lipase</fullName>
    </recommendedName>
</protein>
<accession>A0A835JE15</accession>
<evidence type="ECO:0000256" key="2">
    <source>
        <dbReference type="ARBA" id="ARBA00022801"/>
    </source>
</evidence>
<dbReference type="Gene3D" id="3.40.50.1110">
    <property type="entry name" value="SGNH hydrolase"/>
    <property type="match status" value="1"/>
</dbReference>
<organism evidence="6 7">
    <name type="scientific">Salix dunnii</name>
    <dbReference type="NCBI Taxonomy" id="1413687"/>
    <lineage>
        <taxon>Eukaryota</taxon>
        <taxon>Viridiplantae</taxon>
        <taxon>Streptophyta</taxon>
        <taxon>Embryophyta</taxon>
        <taxon>Tracheophyta</taxon>
        <taxon>Spermatophyta</taxon>
        <taxon>Magnoliopsida</taxon>
        <taxon>eudicotyledons</taxon>
        <taxon>Gunneridae</taxon>
        <taxon>Pentapetalae</taxon>
        <taxon>rosids</taxon>
        <taxon>fabids</taxon>
        <taxon>Malpighiales</taxon>
        <taxon>Salicaceae</taxon>
        <taxon>Saliceae</taxon>
        <taxon>Salix</taxon>
    </lineage>
</organism>
<dbReference type="OrthoDB" id="1600564at2759"/>